<feature type="transmembrane region" description="Helical" evidence="8">
    <location>
        <begin position="12"/>
        <end position="32"/>
    </location>
</feature>
<keyword evidence="3" id="KW-1003">Cell membrane</keyword>
<organism evidence="9 10">
    <name type="scientific">Mangrovibacter phragmitis</name>
    <dbReference type="NCBI Taxonomy" id="1691903"/>
    <lineage>
        <taxon>Bacteria</taxon>
        <taxon>Pseudomonadati</taxon>
        <taxon>Pseudomonadota</taxon>
        <taxon>Gammaproteobacteria</taxon>
        <taxon>Enterobacterales</taxon>
        <taxon>Enterobacteriaceae</taxon>
        <taxon>Mangrovibacter</taxon>
    </lineage>
</organism>
<feature type="region of interest" description="Disordered" evidence="7">
    <location>
        <begin position="71"/>
        <end position="92"/>
    </location>
</feature>
<evidence type="ECO:0000256" key="6">
    <source>
        <dbReference type="ARBA" id="ARBA00023136"/>
    </source>
</evidence>
<evidence type="ECO:0000256" key="8">
    <source>
        <dbReference type="SAM" id="Phobius"/>
    </source>
</evidence>
<evidence type="ECO:0000313" key="9">
    <source>
        <dbReference type="EMBL" id="OAT78530.1"/>
    </source>
</evidence>
<dbReference type="GO" id="GO:0005886">
    <property type="term" value="C:plasma membrane"/>
    <property type="evidence" value="ECO:0007669"/>
    <property type="project" value="UniProtKB-SubCell"/>
</dbReference>
<evidence type="ECO:0000256" key="3">
    <source>
        <dbReference type="ARBA" id="ARBA00022475"/>
    </source>
</evidence>
<sequence length="101" mass="11105">MENVMNPGTVTLMPLVISAIMVILGLVLWFFVNRASVKANQQIALLNTLVEQQKRQIVLLRRLCDANEQAEVSHEDSGSGAAPQVAAQENDDDFISLVAER</sequence>
<dbReference type="Proteomes" id="UP000078225">
    <property type="component" value="Unassembled WGS sequence"/>
</dbReference>
<comment type="subcellular location">
    <subcellularLocation>
        <location evidence="1">Cell membrane</location>
        <topology evidence="1">Single-pass membrane protein</topology>
    </subcellularLocation>
</comment>
<evidence type="ECO:0000313" key="10">
    <source>
        <dbReference type="Proteomes" id="UP000078225"/>
    </source>
</evidence>
<dbReference type="AlphaFoldDB" id="A0A1B7L8E0"/>
<dbReference type="InterPro" id="IPR025594">
    <property type="entry name" value="YebO"/>
</dbReference>
<evidence type="ECO:0000256" key="4">
    <source>
        <dbReference type="ARBA" id="ARBA00022692"/>
    </source>
</evidence>
<evidence type="ECO:0000256" key="1">
    <source>
        <dbReference type="ARBA" id="ARBA00004162"/>
    </source>
</evidence>
<evidence type="ECO:0000256" key="5">
    <source>
        <dbReference type="ARBA" id="ARBA00022989"/>
    </source>
</evidence>
<keyword evidence="6 8" id="KW-0472">Membrane</keyword>
<reference evidence="10" key="1">
    <citation type="submission" date="2016-05" db="EMBL/GenBank/DDBJ databases">
        <authorList>
            <person name="Behera P."/>
            <person name="Vaishampayan P."/>
            <person name="Singh N."/>
            <person name="Raina V."/>
            <person name="Suar M."/>
            <person name="Pattnaik A."/>
            <person name="Rastogi G."/>
        </authorList>
    </citation>
    <scope>NUCLEOTIDE SEQUENCE [LARGE SCALE GENOMIC DNA]</scope>
    <source>
        <strain evidence="10">MP23</strain>
    </source>
</reference>
<name>A0A1B7L8E0_9ENTR</name>
<evidence type="ECO:0000256" key="7">
    <source>
        <dbReference type="SAM" id="MobiDB-lite"/>
    </source>
</evidence>
<comment type="caution">
    <text evidence="9">The sequence shown here is derived from an EMBL/GenBank/DDBJ whole genome shotgun (WGS) entry which is preliminary data.</text>
</comment>
<evidence type="ECO:0000256" key="2">
    <source>
        <dbReference type="ARBA" id="ARBA00015648"/>
    </source>
</evidence>
<keyword evidence="5 8" id="KW-1133">Transmembrane helix</keyword>
<keyword evidence="10" id="KW-1185">Reference proteome</keyword>
<dbReference type="Pfam" id="PF13974">
    <property type="entry name" value="YebO"/>
    <property type="match status" value="1"/>
</dbReference>
<gene>
    <name evidence="9" type="ORF">A9B99_02025</name>
</gene>
<dbReference type="OrthoDB" id="6485757at2"/>
<dbReference type="EMBL" id="LYRP01000001">
    <property type="protein sequence ID" value="OAT78530.1"/>
    <property type="molecule type" value="Genomic_DNA"/>
</dbReference>
<proteinExistence type="predicted"/>
<keyword evidence="4 8" id="KW-0812">Transmembrane</keyword>
<protein>
    <recommendedName>
        <fullName evidence="2">Uncharacterized protein YebO</fullName>
    </recommendedName>
</protein>
<dbReference type="RefSeq" id="WP_064594121.1">
    <property type="nucleotide sequence ID" value="NZ_CP134782.1"/>
</dbReference>
<accession>A0A1B7L8E0</accession>
<dbReference type="STRING" id="1691903.A9B99_02025"/>